<keyword evidence="4" id="KW-0804">Transcription</keyword>
<dbReference type="PANTHER" id="PTHR30126:SF100">
    <property type="entry name" value="LYSR-FAMILY TRANSCRIPTIONAL REGULATOR"/>
    <property type="match status" value="1"/>
</dbReference>
<proteinExistence type="inferred from homology"/>
<dbReference type="SUPFAM" id="SSF53850">
    <property type="entry name" value="Periplasmic binding protein-like II"/>
    <property type="match status" value="1"/>
</dbReference>
<dbReference type="Proteomes" id="UP001222800">
    <property type="component" value="Chromosome"/>
</dbReference>
<feature type="domain" description="HTH lysR-type" evidence="5">
    <location>
        <begin position="1"/>
        <end position="58"/>
    </location>
</feature>
<reference evidence="6 7" key="1">
    <citation type="submission" date="2023-03" db="EMBL/GenBank/DDBJ databases">
        <title>Complete genome sequence of Tepidibacter sp. SWIR-1, isolated from a deep-sea hydrothermal vent.</title>
        <authorList>
            <person name="Li X."/>
        </authorList>
    </citation>
    <scope>NUCLEOTIDE SEQUENCE [LARGE SCALE GENOMIC DNA]</scope>
    <source>
        <strain evidence="6 7">SWIR-1</strain>
    </source>
</reference>
<dbReference type="CDD" id="cd05466">
    <property type="entry name" value="PBP2_LTTR_substrate"/>
    <property type="match status" value="1"/>
</dbReference>
<evidence type="ECO:0000259" key="5">
    <source>
        <dbReference type="PROSITE" id="PS50931"/>
    </source>
</evidence>
<evidence type="ECO:0000256" key="3">
    <source>
        <dbReference type="ARBA" id="ARBA00023125"/>
    </source>
</evidence>
<dbReference type="SUPFAM" id="SSF46785">
    <property type="entry name" value="Winged helix' DNA-binding domain"/>
    <property type="match status" value="1"/>
</dbReference>
<evidence type="ECO:0000313" key="7">
    <source>
        <dbReference type="Proteomes" id="UP001222800"/>
    </source>
</evidence>
<evidence type="ECO:0000313" key="6">
    <source>
        <dbReference type="EMBL" id="WFD12348.1"/>
    </source>
</evidence>
<dbReference type="PROSITE" id="PS50931">
    <property type="entry name" value="HTH_LYSR"/>
    <property type="match status" value="1"/>
</dbReference>
<sequence length="297" mass="33894">MEIRHLQTFITIVELGGFTKAAEYLGYAQSTITSHIQILENELGEILFDRLGKKIILTNVGKKLVPYARQMLDTYSEIKNITSDKNCVSGDLIIGAGESLSIYRLGKLLKEYKKRFPKVNIILKNSICSDLRSKLRNGELDIIFTIEPQVMDEDLVVRNLKDECMFIIGAPDSGLEFLSSDLKSKDVRESIIFSEKGCSFRIAFENYLKKKRIKHVNPLEFSSIEATKKCVMNGLGISFLPFYAISNELREGSLKGIEVKEFCDKFETQLVYHKNKNIHQAMNELIKMTLKDSVSWE</sequence>
<evidence type="ECO:0000256" key="1">
    <source>
        <dbReference type="ARBA" id="ARBA00009437"/>
    </source>
</evidence>
<dbReference type="Gene3D" id="3.40.190.290">
    <property type="match status" value="1"/>
</dbReference>
<dbReference type="Gene3D" id="1.10.10.10">
    <property type="entry name" value="Winged helix-like DNA-binding domain superfamily/Winged helix DNA-binding domain"/>
    <property type="match status" value="1"/>
</dbReference>
<dbReference type="InterPro" id="IPR036390">
    <property type="entry name" value="WH_DNA-bd_sf"/>
</dbReference>
<accession>A0ABY8EHF6</accession>
<dbReference type="Pfam" id="PF03466">
    <property type="entry name" value="LysR_substrate"/>
    <property type="match status" value="1"/>
</dbReference>
<dbReference type="EMBL" id="CP120733">
    <property type="protein sequence ID" value="WFD12348.1"/>
    <property type="molecule type" value="Genomic_DNA"/>
</dbReference>
<keyword evidence="2" id="KW-0805">Transcription regulation</keyword>
<dbReference type="InterPro" id="IPR005119">
    <property type="entry name" value="LysR_subst-bd"/>
</dbReference>
<organism evidence="6 7">
    <name type="scientific">Tepidibacter hydrothermalis</name>
    <dbReference type="NCBI Taxonomy" id="3036126"/>
    <lineage>
        <taxon>Bacteria</taxon>
        <taxon>Bacillati</taxon>
        <taxon>Bacillota</taxon>
        <taxon>Clostridia</taxon>
        <taxon>Peptostreptococcales</taxon>
        <taxon>Peptostreptococcaceae</taxon>
        <taxon>Tepidibacter</taxon>
    </lineage>
</organism>
<keyword evidence="7" id="KW-1185">Reference proteome</keyword>
<comment type="similarity">
    <text evidence="1">Belongs to the LysR transcriptional regulatory family.</text>
</comment>
<evidence type="ECO:0000256" key="2">
    <source>
        <dbReference type="ARBA" id="ARBA00023015"/>
    </source>
</evidence>
<dbReference type="Pfam" id="PF00126">
    <property type="entry name" value="HTH_1"/>
    <property type="match status" value="1"/>
</dbReference>
<protein>
    <submittedName>
        <fullName evidence="6">LysR family transcriptional regulator</fullName>
    </submittedName>
</protein>
<dbReference type="PRINTS" id="PR00039">
    <property type="entry name" value="HTHLYSR"/>
</dbReference>
<dbReference type="InterPro" id="IPR036388">
    <property type="entry name" value="WH-like_DNA-bd_sf"/>
</dbReference>
<dbReference type="InterPro" id="IPR000847">
    <property type="entry name" value="LysR_HTH_N"/>
</dbReference>
<keyword evidence="3" id="KW-0238">DNA-binding</keyword>
<gene>
    <name evidence="6" type="ORF">P4S50_07245</name>
</gene>
<dbReference type="PANTHER" id="PTHR30126">
    <property type="entry name" value="HTH-TYPE TRANSCRIPTIONAL REGULATOR"/>
    <property type="match status" value="1"/>
</dbReference>
<evidence type="ECO:0000256" key="4">
    <source>
        <dbReference type="ARBA" id="ARBA00023163"/>
    </source>
</evidence>
<name>A0ABY8EHF6_9FIRM</name>